<dbReference type="OrthoDB" id="1007356at2"/>
<keyword evidence="3" id="KW-1185">Reference proteome</keyword>
<dbReference type="EMBL" id="VAUV01000020">
    <property type="protein sequence ID" value="TLD68740.1"/>
    <property type="molecule type" value="Genomic_DNA"/>
</dbReference>
<feature type="transmembrane region" description="Helical" evidence="1">
    <location>
        <begin position="78"/>
        <end position="97"/>
    </location>
</feature>
<name>A0A5R8K8X9_9BACT</name>
<keyword evidence="1" id="KW-0812">Transmembrane</keyword>
<evidence type="ECO:0000313" key="3">
    <source>
        <dbReference type="Proteomes" id="UP000306196"/>
    </source>
</evidence>
<dbReference type="AlphaFoldDB" id="A0A5R8K8X9"/>
<gene>
    <name evidence="2" type="ORF">FEM03_21405</name>
</gene>
<evidence type="ECO:0000313" key="2">
    <source>
        <dbReference type="EMBL" id="TLD68740.1"/>
    </source>
</evidence>
<sequence length="134" mass="14722">MKCFYDPSQDAVGLCRSCLRAVSQEHLVDLGKGLACKGRCETDVSKIIMSMETYHQSIESNRRSTAKLENALKVQTKVGYGNSVLACVLGAMFVIAGKASSEIAFMFYLGLALFVYGTWRAMWITAYRKAAASD</sequence>
<keyword evidence="1" id="KW-0472">Membrane</keyword>
<keyword evidence="1" id="KW-1133">Transmembrane helix</keyword>
<evidence type="ECO:0000256" key="1">
    <source>
        <dbReference type="SAM" id="Phobius"/>
    </source>
</evidence>
<proteinExistence type="predicted"/>
<dbReference type="RefSeq" id="WP_138088351.1">
    <property type="nucleotide sequence ID" value="NZ_VAUV01000020.1"/>
</dbReference>
<accession>A0A5R8K8X9</accession>
<feature type="transmembrane region" description="Helical" evidence="1">
    <location>
        <begin position="103"/>
        <end position="119"/>
    </location>
</feature>
<reference evidence="2 3" key="1">
    <citation type="submission" date="2019-05" db="EMBL/GenBank/DDBJ databases">
        <title>Verrucobacter flavum gen. nov., sp. nov. a new member of the family Verrucomicrobiaceae.</title>
        <authorList>
            <person name="Szuroczki S."/>
            <person name="Abbaszade G."/>
            <person name="Szabo A."/>
            <person name="Felfoldi T."/>
            <person name="Schumann P."/>
            <person name="Boka K."/>
            <person name="Keki Z."/>
            <person name="Toumi M."/>
            <person name="Toth E."/>
        </authorList>
    </citation>
    <scope>NUCLEOTIDE SEQUENCE [LARGE SCALE GENOMIC DNA]</scope>
    <source>
        <strain evidence="2 3">MG-N-17</strain>
    </source>
</reference>
<dbReference type="Proteomes" id="UP000306196">
    <property type="component" value="Unassembled WGS sequence"/>
</dbReference>
<organism evidence="2 3">
    <name type="scientific">Phragmitibacter flavus</name>
    <dbReference type="NCBI Taxonomy" id="2576071"/>
    <lineage>
        <taxon>Bacteria</taxon>
        <taxon>Pseudomonadati</taxon>
        <taxon>Verrucomicrobiota</taxon>
        <taxon>Verrucomicrobiia</taxon>
        <taxon>Verrucomicrobiales</taxon>
        <taxon>Verrucomicrobiaceae</taxon>
        <taxon>Phragmitibacter</taxon>
    </lineage>
</organism>
<comment type="caution">
    <text evidence="2">The sequence shown here is derived from an EMBL/GenBank/DDBJ whole genome shotgun (WGS) entry which is preliminary data.</text>
</comment>
<protein>
    <submittedName>
        <fullName evidence="2">Uncharacterized protein</fullName>
    </submittedName>
</protein>